<sequence>MGQSKFKPRQTMSRINKPAPIKHSGDNNLPPVDHRRSGLSRPTTKNVLLRNQLAPKKTLAIHKTLKTHVENIKAIYEASVEVDDPEILKCFNFSKETTKILLLFGDGRLDALMERLAHGDNLNHDNNTTNADEEDYITDDDECYSDDAD</sequence>
<name>I4Y7W3_WALMC</name>
<dbReference type="RefSeq" id="XP_006959984.1">
    <property type="nucleotide sequence ID" value="XM_006959922.1"/>
</dbReference>
<evidence type="ECO:0000256" key="1">
    <source>
        <dbReference type="SAM" id="MobiDB-lite"/>
    </source>
</evidence>
<reference evidence="2 3" key="1">
    <citation type="journal article" date="2012" name="Fungal Genet. Biol.">
        <title>The genome of the xerotolerant mold Wallemia sebi reveals adaptations to osmotic stress and suggests cryptic sexual reproduction.</title>
        <authorList>
            <person name="Padamsee M."/>
            <person name="Kumar T.K.A."/>
            <person name="Riley R."/>
            <person name="Binder M."/>
            <person name="Boyd A."/>
            <person name="Calvo A.M."/>
            <person name="Furukawa K."/>
            <person name="Hesse C."/>
            <person name="Hohmann S."/>
            <person name="James T.Y."/>
            <person name="LaButti K."/>
            <person name="Lapidus A."/>
            <person name="Lindquist E."/>
            <person name="Lucas S."/>
            <person name="Miller K."/>
            <person name="Shantappa S."/>
            <person name="Grigoriev I.V."/>
            <person name="Hibbett D.S."/>
            <person name="McLaughlin D.J."/>
            <person name="Spatafora J.W."/>
            <person name="Aime M.C."/>
        </authorList>
    </citation>
    <scope>NUCLEOTIDE SEQUENCE [LARGE SCALE GENOMIC DNA]</scope>
    <source>
        <strain evidence="3">ATCC MYA-4683 / CBS 633.66</strain>
    </source>
</reference>
<dbReference type="HOGENOM" id="CLU_1751114_0_0_1"/>
<dbReference type="AlphaFoldDB" id="I4Y7W3"/>
<gene>
    <name evidence="2" type="ORF">WALSEDRAFT_61218</name>
</gene>
<evidence type="ECO:0000313" key="3">
    <source>
        <dbReference type="Proteomes" id="UP000005242"/>
    </source>
</evidence>
<protein>
    <submittedName>
        <fullName evidence="2">Uncharacterized protein</fullName>
    </submittedName>
</protein>
<dbReference type="InParanoid" id="I4Y7W3"/>
<dbReference type="Proteomes" id="UP000005242">
    <property type="component" value="Unassembled WGS sequence"/>
</dbReference>
<dbReference type="GeneID" id="18474399"/>
<keyword evidence="3" id="KW-1185">Reference proteome</keyword>
<evidence type="ECO:0000313" key="2">
    <source>
        <dbReference type="EMBL" id="EIM20055.1"/>
    </source>
</evidence>
<feature type="region of interest" description="Disordered" evidence="1">
    <location>
        <begin position="1"/>
        <end position="44"/>
    </location>
</feature>
<dbReference type="EMBL" id="JH668243">
    <property type="protein sequence ID" value="EIM20055.1"/>
    <property type="molecule type" value="Genomic_DNA"/>
</dbReference>
<proteinExistence type="predicted"/>
<accession>I4Y7W3</accession>
<organism evidence="2 3">
    <name type="scientific">Wallemia mellicola (strain ATCC MYA-4683 / CBS 633.66)</name>
    <name type="common">Wallemia sebi (CBS 633.66)</name>
    <dbReference type="NCBI Taxonomy" id="671144"/>
    <lineage>
        <taxon>Eukaryota</taxon>
        <taxon>Fungi</taxon>
        <taxon>Dikarya</taxon>
        <taxon>Basidiomycota</taxon>
        <taxon>Wallemiomycotina</taxon>
        <taxon>Wallemiomycetes</taxon>
        <taxon>Wallemiales</taxon>
        <taxon>Wallemiaceae</taxon>
        <taxon>Wallemia</taxon>
    </lineage>
</organism>
<dbReference type="KEGG" id="wse:WALSEDRAFT_61218"/>